<dbReference type="InterPro" id="IPR050798">
    <property type="entry name" value="YhaM_exoribonuc/phosphodiest"/>
</dbReference>
<evidence type="ECO:0000259" key="3">
    <source>
        <dbReference type="SMART" id="SM00471"/>
    </source>
</evidence>
<evidence type="ECO:0000256" key="2">
    <source>
        <dbReference type="ARBA" id="ARBA00022839"/>
    </source>
</evidence>
<reference evidence="4 5" key="1">
    <citation type="submission" date="2014-12" db="EMBL/GenBank/DDBJ databases">
        <title>Comparative genomics of the lactic acid bacteria isolated from the honey bee gut.</title>
        <authorList>
            <person name="Ellegaard K.M."/>
            <person name="Tamarit D."/>
            <person name="Javelind E."/>
            <person name="Olofsson T."/>
            <person name="Andersson S.G."/>
            <person name="Vasquez A."/>
        </authorList>
    </citation>
    <scope>NUCLEOTIDE SEQUENCE [LARGE SCALE GENOMIC DNA]</scope>
    <source>
        <strain evidence="4 5">Hon2</strain>
    </source>
</reference>
<dbReference type="PANTHER" id="PTHR37294">
    <property type="entry name" value="3'-5' EXORIBONUCLEASE YHAM"/>
    <property type="match status" value="1"/>
</dbReference>
<dbReference type="GO" id="GO:0004527">
    <property type="term" value="F:exonuclease activity"/>
    <property type="evidence" value="ECO:0007669"/>
    <property type="project" value="UniProtKB-KW"/>
</dbReference>
<dbReference type="CDD" id="cd00077">
    <property type="entry name" value="HDc"/>
    <property type="match status" value="1"/>
</dbReference>
<keyword evidence="5" id="KW-1185">Reference proteome</keyword>
<dbReference type="PANTHER" id="PTHR37294:SF1">
    <property type="entry name" value="3'-5' EXORIBONUCLEASE YHAM"/>
    <property type="match status" value="1"/>
</dbReference>
<dbReference type="Proteomes" id="UP000033695">
    <property type="component" value="Unassembled WGS sequence"/>
</dbReference>
<evidence type="ECO:0000313" key="5">
    <source>
        <dbReference type="Proteomes" id="UP000033695"/>
    </source>
</evidence>
<name>A0A0F4KSS7_9LACO</name>
<dbReference type="HOGENOM" id="CLU_056349_2_0_9"/>
<dbReference type="EMBL" id="JXBZ01000005">
    <property type="protein sequence ID" value="KJY49113.1"/>
    <property type="molecule type" value="Genomic_DNA"/>
</dbReference>
<feature type="domain" description="HD/PDEase" evidence="3">
    <location>
        <begin position="155"/>
        <end position="289"/>
    </location>
</feature>
<protein>
    <submittedName>
        <fullName evidence="4">CMP-binding factor</fullName>
    </submittedName>
</protein>
<gene>
    <name evidence="4" type="primary">cbf</name>
    <name evidence="4" type="ORF">JG29_05620</name>
</gene>
<keyword evidence="2" id="KW-0269">Exonuclease</keyword>
<proteinExistence type="predicted"/>
<dbReference type="Pfam" id="PF01966">
    <property type="entry name" value="HD"/>
    <property type="match status" value="1"/>
</dbReference>
<organism evidence="4 5">
    <name type="scientific">Bombilactobacillus mellis</name>
    <dbReference type="NCBI Taxonomy" id="1218508"/>
    <lineage>
        <taxon>Bacteria</taxon>
        <taxon>Bacillati</taxon>
        <taxon>Bacillota</taxon>
        <taxon>Bacilli</taxon>
        <taxon>Lactobacillales</taxon>
        <taxon>Lactobacillaceae</taxon>
        <taxon>Bombilactobacillus</taxon>
    </lineage>
</organism>
<dbReference type="PATRIC" id="fig|1218508.4.peg.577"/>
<dbReference type="AlphaFoldDB" id="A0A0F4KSS7"/>
<accession>A0A0F4KSS7</accession>
<dbReference type="CDD" id="cd04492">
    <property type="entry name" value="YhaM_OBF_like"/>
    <property type="match status" value="1"/>
</dbReference>
<dbReference type="Gene3D" id="1.10.3210.10">
    <property type="entry name" value="Hypothetical protein af1432"/>
    <property type="match status" value="1"/>
</dbReference>
<dbReference type="FunFam" id="1.10.3210.10:FF:000008">
    <property type="entry name" value="3'-5' exoribonuclease YhaM"/>
    <property type="match status" value="1"/>
</dbReference>
<evidence type="ECO:0000313" key="4">
    <source>
        <dbReference type="EMBL" id="KJY49113.1"/>
    </source>
</evidence>
<dbReference type="RefSeq" id="WP_045922420.1">
    <property type="nucleotide sequence ID" value="NZ_JAAEDZ010000003.1"/>
</dbReference>
<evidence type="ECO:0000256" key="1">
    <source>
        <dbReference type="ARBA" id="ARBA00022801"/>
    </source>
</evidence>
<dbReference type="STRING" id="1218508.JG29_05620"/>
<dbReference type="SUPFAM" id="SSF109604">
    <property type="entry name" value="HD-domain/PDEase-like"/>
    <property type="match status" value="1"/>
</dbReference>
<dbReference type="OrthoDB" id="9778453at2"/>
<dbReference type="InterPro" id="IPR006674">
    <property type="entry name" value="HD_domain"/>
</dbReference>
<keyword evidence="2" id="KW-0540">Nuclease</keyword>
<dbReference type="InterPro" id="IPR003607">
    <property type="entry name" value="HD/PDEase_dom"/>
</dbReference>
<dbReference type="SMART" id="SM00471">
    <property type="entry name" value="HDc"/>
    <property type="match status" value="1"/>
</dbReference>
<sequence>MSKNLADLQAGMDFELPVLIKQVDVRIARNQKQFLAIIFADATAELPGKFWDATAQDVLNFTAGKVVDLTGKCELYKGSLQIKIVAMKIAAAETYSWSQLIKHAPLQKQQLQDQINELLFQITQPEWNRIVRFLLKQHQESFFEYPAAKSNHHDYAGGLAYHTLSIARLALDVCQHYAQINQSLLLAGVILHDLGKTSELSGVLNTQYTLAGNLLGHIVIIDGEIVTACKQLHLDANSEEVLLLRHMIIAHHGLYEYGSPKRPQLLEAEVLHSLDELDAAINMITKAQQKVAPGQFTDRIFGMDNRRFYVPNFKD</sequence>
<comment type="caution">
    <text evidence="4">The sequence shown here is derived from an EMBL/GenBank/DDBJ whole genome shotgun (WGS) entry which is preliminary data.</text>
</comment>
<keyword evidence="1" id="KW-0378">Hydrolase</keyword>
<dbReference type="GO" id="GO:0031125">
    <property type="term" value="P:rRNA 3'-end processing"/>
    <property type="evidence" value="ECO:0007669"/>
    <property type="project" value="TreeGrafter"/>
</dbReference>